<gene>
    <name evidence="7" type="ORF">BGP82_02300</name>
</gene>
<organism evidence="7 8">
    <name type="scientific">Pseudomonas putida</name>
    <name type="common">Arthrobacter siderocapsulatus</name>
    <dbReference type="NCBI Taxonomy" id="303"/>
    <lineage>
        <taxon>Bacteria</taxon>
        <taxon>Pseudomonadati</taxon>
        <taxon>Pseudomonadota</taxon>
        <taxon>Gammaproteobacteria</taxon>
        <taxon>Pseudomonadales</taxon>
        <taxon>Pseudomonadaceae</taxon>
        <taxon>Pseudomonas</taxon>
    </lineage>
</organism>
<feature type="transmembrane region" description="Helical" evidence="5">
    <location>
        <begin position="373"/>
        <end position="401"/>
    </location>
</feature>
<feature type="transmembrane region" description="Helical" evidence="5">
    <location>
        <begin position="168"/>
        <end position="189"/>
    </location>
</feature>
<evidence type="ECO:0000256" key="5">
    <source>
        <dbReference type="SAM" id="Phobius"/>
    </source>
</evidence>
<feature type="transmembrane region" description="Helical" evidence="5">
    <location>
        <begin position="413"/>
        <end position="431"/>
    </location>
</feature>
<dbReference type="Proteomes" id="UP000237378">
    <property type="component" value="Unassembled WGS sequence"/>
</dbReference>
<evidence type="ECO:0000256" key="1">
    <source>
        <dbReference type="ARBA" id="ARBA00004141"/>
    </source>
</evidence>
<feature type="transmembrane region" description="Helical" evidence="5">
    <location>
        <begin position="209"/>
        <end position="230"/>
    </location>
</feature>
<dbReference type="Pfam" id="PF00324">
    <property type="entry name" value="AA_permease"/>
    <property type="match status" value="1"/>
</dbReference>
<dbReference type="PIRSF" id="PIRSF006060">
    <property type="entry name" value="AA_transporter"/>
    <property type="match status" value="1"/>
</dbReference>
<dbReference type="PANTHER" id="PTHR42770:SF16">
    <property type="entry name" value="AMINO ACID PERMEASE"/>
    <property type="match status" value="1"/>
</dbReference>
<keyword evidence="3 5" id="KW-1133">Transmembrane helix</keyword>
<comment type="subcellular location">
    <subcellularLocation>
        <location evidence="1">Membrane</location>
        <topology evidence="1">Multi-pass membrane protein</topology>
    </subcellularLocation>
</comment>
<keyword evidence="2 5" id="KW-0812">Transmembrane</keyword>
<comment type="caution">
    <text evidence="7">The sequence shown here is derived from an EMBL/GenBank/DDBJ whole genome shotgun (WGS) entry which is preliminary data.</text>
</comment>
<feature type="transmembrane region" description="Helical" evidence="5">
    <location>
        <begin position="242"/>
        <end position="267"/>
    </location>
</feature>
<reference evidence="7 8" key="2">
    <citation type="submission" date="2018-03" db="EMBL/GenBank/DDBJ databases">
        <title>Draft genome of Pseudomonas putida strain KH-18-2.</title>
        <authorList>
            <person name="Yoshizawa S."/>
            <person name="Khan N.H."/>
            <person name="Nishimura M."/>
            <person name="Chiura H.X."/>
            <person name="Ogura Y."/>
            <person name="Hayashi T."/>
            <person name="Kogure K."/>
        </authorList>
    </citation>
    <scope>NUCLEOTIDE SEQUENCE [LARGE SCALE GENOMIC DNA]</scope>
    <source>
        <strain evidence="7 8">KH-18-2</strain>
    </source>
</reference>
<feature type="transmembrane region" description="Helical" evidence="5">
    <location>
        <begin position="443"/>
        <end position="466"/>
    </location>
</feature>
<dbReference type="GO" id="GO:0016020">
    <property type="term" value="C:membrane"/>
    <property type="evidence" value="ECO:0007669"/>
    <property type="project" value="UniProtKB-SubCell"/>
</dbReference>
<proteinExistence type="predicted"/>
<feature type="transmembrane region" description="Helical" evidence="5">
    <location>
        <begin position="54"/>
        <end position="77"/>
    </location>
</feature>
<feature type="transmembrane region" description="Helical" evidence="5">
    <location>
        <begin position="98"/>
        <end position="118"/>
    </location>
</feature>
<name>A0A2S3XCK2_PSEPU</name>
<evidence type="ECO:0000256" key="4">
    <source>
        <dbReference type="ARBA" id="ARBA00023136"/>
    </source>
</evidence>
<feature type="transmembrane region" description="Helical" evidence="5">
    <location>
        <begin position="21"/>
        <end position="48"/>
    </location>
</feature>
<dbReference type="Gene3D" id="1.20.1740.10">
    <property type="entry name" value="Amino acid/polyamine transporter I"/>
    <property type="match status" value="1"/>
</dbReference>
<evidence type="ECO:0000313" key="7">
    <source>
        <dbReference type="EMBL" id="POG13308.1"/>
    </source>
</evidence>
<feature type="domain" description="Amino acid permease/ SLC12A" evidence="6">
    <location>
        <begin position="26"/>
        <end position="474"/>
    </location>
</feature>
<dbReference type="InterPro" id="IPR004841">
    <property type="entry name" value="AA-permease/SLC12A_dom"/>
</dbReference>
<dbReference type="EMBL" id="MING01000019">
    <property type="protein sequence ID" value="POG13308.1"/>
    <property type="molecule type" value="Genomic_DNA"/>
</dbReference>
<feature type="transmembrane region" description="Helical" evidence="5">
    <location>
        <begin position="345"/>
        <end position="367"/>
    </location>
</feature>
<sequence length="483" mass="50977">MTSPNVERSEDPGNKQLKGNLGPIGIAMMVVATAAPLTVMAGISPLVISFGNGIAAPVDALTVGFVMLLFSVGFVAMSKYIDNAGAFYAYILKGMGRVFGLGAASLAVFSYTLVLIALEAYLGIVLSNTFSSLTDMHVPWWVFTVMVIGFVGFLGYRNVELSAKVLGVALVLEILVIMFVDLSVIINTAHGGFSIEPFSVSEVLSGSPGLGLLFTIFGFIGFESTVVYREEAVDPERSIPKATYIAVGFISLLYCVSFYCVVTGIGLDKVVDVATHNPEGMYLDLVSTYLGHVAKDAAQLLLITSLFAVVISIHNIVARYKYVLGSCGVLMAQLARVHDVHCSPYVASAVQTIVSIILIAAAVLLGLDPATEVYATGAAAGTLGYMMIVVLACLSVILYFARHQGLGSAWKTKFAPGLAFVALSGFLYIALMNLSALTGSEGSLVNTLIIVALAVAFLIGSLGGIVMKIKAPKRFDAILDAMR</sequence>
<reference evidence="7 8" key="1">
    <citation type="submission" date="2016-08" db="EMBL/GenBank/DDBJ databases">
        <authorList>
            <person name="Seilhamer J.J."/>
        </authorList>
    </citation>
    <scope>NUCLEOTIDE SEQUENCE [LARGE SCALE GENOMIC DNA]</scope>
    <source>
        <strain evidence="7 8">KH-18-2</strain>
    </source>
</reference>
<dbReference type="RefSeq" id="WP_103469105.1">
    <property type="nucleotide sequence ID" value="NZ_JADUCH010000011.1"/>
</dbReference>
<dbReference type="AlphaFoldDB" id="A0A2S3XCK2"/>
<accession>A0A2S3XCK2</accession>
<keyword evidence="4 5" id="KW-0472">Membrane</keyword>
<evidence type="ECO:0000259" key="6">
    <source>
        <dbReference type="Pfam" id="PF00324"/>
    </source>
</evidence>
<dbReference type="GO" id="GO:0055085">
    <property type="term" value="P:transmembrane transport"/>
    <property type="evidence" value="ECO:0007669"/>
    <property type="project" value="InterPro"/>
</dbReference>
<dbReference type="InterPro" id="IPR050367">
    <property type="entry name" value="APC_superfamily"/>
</dbReference>
<dbReference type="PANTHER" id="PTHR42770">
    <property type="entry name" value="AMINO ACID TRANSPORTER-RELATED"/>
    <property type="match status" value="1"/>
</dbReference>
<feature type="transmembrane region" description="Helical" evidence="5">
    <location>
        <begin position="297"/>
        <end position="317"/>
    </location>
</feature>
<feature type="transmembrane region" description="Helical" evidence="5">
    <location>
        <begin position="138"/>
        <end position="156"/>
    </location>
</feature>
<evidence type="ECO:0000313" key="8">
    <source>
        <dbReference type="Proteomes" id="UP000237378"/>
    </source>
</evidence>
<evidence type="ECO:0000256" key="2">
    <source>
        <dbReference type="ARBA" id="ARBA00022692"/>
    </source>
</evidence>
<protein>
    <recommendedName>
        <fullName evidence="6">Amino acid permease/ SLC12A domain-containing protein</fullName>
    </recommendedName>
</protein>
<evidence type="ECO:0000256" key="3">
    <source>
        <dbReference type="ARBA" id="ARBA00022989"/>
    </source>
</evidence>